<reference evidence="2" key="1">
    <citation type="submission" date="2021-10" db="EMBL/GenBank/DDBJ databases">
        <title>Tropical sea cucumber genome reveals ecological adaptation and Cuvierian tubules defense mechanism.</title>
        <authorList>
            <person name="Chen T."/>
        </authorList>
    </citation>
    <scope>NUCLEOTIDE SEQUENCE</scope>
    <source>
        <strain evidence="2">Nanhai2018</strain>
        <tissue evidence="2">Muscle</tissue>
    </source>
</reference>
<accession>A0A9Q0YKK8</accession>
<dbReference type="EMBL" id="JAIZAY010000021">
    <property type="protein sequence ID" value="KAJ8021927.1"/>
    <property type="molecule type" value="Genomic_DNA"/>
</dbReference>
<comment type="caution">
    <text evidence="2">The sequence shown here is derived from an EMBL/GenBank/DDBJ whole genome shotgun (WGS) entry which is preliminary data.</text>
</comment>
<gene>
    <name evidence="2" type="ORF">HOLleu_39265</name>
</gene>
<feature type="region of interest" description="Disordered" evidence="1">
    <location>
        <begin position="1"/>
        <end position="26"/>
    </location>
</feature>
<sequence length="109" mass="12168">MASSKEPAKVAKSAPTTWRSRSIQPTEETIPAVPVHLLDSIAKSVREELHAAINSDSFCAKLMSKLVPAITEAVKKKVSDELHDAFHLELDNKQKQLDKLREEPNVLKR</sequence>
<feature type="compositionally biased region" description="Polar residues" evidence="1">
    <location>
        <begin position="14"/>
        <end position="26"/>
    </location>
</feature>
<dbReference type="Proteomes" id="UP001152320">
    <property type="component" value="Chromosome 21"/>
</dbReference>
<organism evidence="2 3">
    <name type="scientific">Holothuria leucospilota</name>
    <name type="common">Black long sea cucumber</name>
    <name type="synonym">Mertensiothuria leucospilota</name>
    <dbReference type="NCBI Taxonomy" id="206669"/>
    <lineage>
        <taxon>Eukaryota</taxon>
        <taxon>Metazoa</taxon>
        <taxon>Echinodermata</taxon>
        <taxon>Eleutherozoa</taxon>
        <taxon>Echinozoa</taxon>
        <taxon>Holothuroidea</taxon>
        <taxon>Aspidochirotacea</taxon>
        <taxon>Aspidochirotida</taxon>
        <taxon>Holothuriidae</taxon>
        <taxon>Holothuria</taxon>
    </lineage>
</organism>
<keyword evidence="3" id="KW-1185">Reference proteome</keyword>
<evidence type="ECO:0000313" key="2">
    <source>
        <dbReference type="EMBL" id="KAJ8021927.1"/>
    </source>
</evidence>
<protein>
    <submittedName>
        <fullName evidence="2">Uncharacterized protein</fullName>
    </submittedName>
</protein>
<evidence type="ECO:0000256" key="1">
    <source>
        <dbReference type="SAM" id="MobiDB-lite"/>
    </source>
</evidence>
<proteinExistence type="predicted"/>
<name>A0A9Q0YKK8_HOLLE</name>
<evidence type="ECO:0000313" key="3">
    <source>
        <dbReference type="Proteomes" id="UP001152320"/>
    </source>
</evidence>
<dbReference type="AlphaFoldDB" id="A0A9Q0YKK8"/>